<gene>
    <name evidence="3" type="primary">LOC113519068</name>
</gene>
<feature type="compositionally biased region" description="Polar residues" evidence="1">
    <location>
        <begin position="526"/>
        <end position="542"/>
    </location>
</feature>
<feature type="region of interest" description="Disordered" evidence="1">
    <location>
        <begin position="519"/>
        <end position="547"/>
    </location>
</feature>
<dbReference type="GeneID" id="113519068"/>
<proteinExistence type="predicted"/>
<dbReference type="Proteomes" id="UP001652740">
    <property type="component" value="Unplaced"/>
</dbReference>
<dbReference type="InterPro" id="IPR016024">
    <property type="entry name" value="ARM-type_fold"/>
</dbReference>
<evidence type="ECO:0000256" key="1">
    <source>
        <dbReference type="SAM" id="MobiDB-lite"/>
    </source>
</evidence>
<protein>
    <submittedName>
        <fullName evidence="3">Uncharacterized protein LOC113519068</fullName>
    </submittedName>
</protein>
<dbReference type="RefSeq" id="XP_052758127.1">
    <property type="nucleotide sequence ID" value="XM_052902167.1"/>
</dbReference>
<evidence type="ECO:0000313" key="2">
    <source>
        <dbReference type="Proteomes" id="UP001652740"/>
    </source>
</evidence>
<evidence type="ECO:0000313" key="3">
    <source>
        <dbReference type="RefSeq" id="XP_052758127.1"/>
    </source>
</evidence>
<dbReference type="InterPro" id="IPR011989">
    <property type="entry name" value="ARM-like"/>
</dbReference>
<organism evidence="2 3">
    <name type="scientific">Galleria mellonella</name>
    <name type="common">Greater wax moth</name>
    <dbReference type="NCBI Taxonomy" id="7137"/>
    <lineage>
        <taxon>Eukaryota</taxon>
        <taxon>Metazoa</taxon>
        <taxon>Ecdysozoa</taxon>
        <taxon>Arthropoda</taxon>
        <taxon>Hexapoda</taxon>
        <taxon>Insecta</taxon>
        <taxon>Pterygota</taxon>
        <taxon>Neoptera</taxon>
        <taxon>Endopterygota</taxon>
        <taxon>Lepidoptera</taxon>
        <taxon>Glossata</taxon>
        <taxon>Ditrysia</taxon>
        <taxon>Pyraloidea</taxon>
        <taxon>Pyralidae</taxon>
        <taxon>Galleriinae</taxon>
        <taxon>Galleria</taxon>
    </lineage>
</organism>
<name>A0ABM3N3H3_GALME</name>
<accession>A0ABM3N3H3</accession>
<keyword evidence="2" id="KW-1185">Reference proteome</keyword>
<sequence>MDDEIEDIVGDIKYTDSQKSVAASNVYSLDFTDNSSDKNNSFGKDTYVIECDDSDDIDSMKTFQLHNNKSIIDLKNYSMKINQDTDAQCEDNVKINKSASTSLHKCCILSQETFTQTSKTIIELAETENSGRKIVNQSLETQTSLISIIENKTVEYKIEVSDAHTNFIKNKVMNHNNDHNVNSLYAIACDQVFISSLDDGSSKFPISEIEIEKTVDDESGGGSSTGEIIKIINDDSNETILNEEQNEIRYENNSDFRASSDSSMDVEEYSFDNKCQTINNNQDSISDVSEVPTSLDNDVEDLYKKITSNIELHQIERACEPEARYVGILTPLTEESTTKKQSLMDLTPNVNNLTDDGTESDVIFTNNAGIKIKILPSNDAKKESFRLPSIPNTESCPNSPHFYLFSINSSYKAQNKSNNCPLGGQKDRWEIESKELASGEGTLINGRNDLLQGWDQCIQLPPIHLEGHGIKKNQIKHDTSLNPKCATFITPTELLQDSISIKGRIKELKTTNKKAKEWTRPKYLPTTESKTSRSVSPNSLSPDDSRLGDVAERGCEALCVELIRRLRSSSWLEVADTLQDTSILLEKFWGVITENRIADLIRHVSVHVDSPRTQLARSACNTLASIIKNTNYTKKPNFYEAMTALLAKTGSFSRPVRRAANMALDDVVCGVEFSHAVTALCVHGTSHKSPLVRCAAARLLVVCCALGGGGRELLRARPAAAAAARRRALRSLAALLDDNNIGARKYAERLYSMLRPLSNFEAYYLTDVDVELASRQMKKYDQILLCGPRKEIR</sequence>
<dbReference type="SUPFAM" id="SSF48371">
    <property type="entry name" value="ARM repeat"/>
    <property type="match status" value="1"/>
</dbReference>
<dbReference type="Gene3D" id="1.25.10.10">
    <property type="entry name" value="Leucine-rich Repeat Variant"/>
    <property type="match status" value="1"/>
</dbReference>
<reference evidence="3" key="1">
    <citation type="submission" date="2025-08" db="UniProtKB">
        <authorList>
            <consortium name="RefSeq"/>
        </authorList>
    </citation>
    <scope>IDENTIFICATION</scope>
    <source>
        <tissue evidence="3">Whole larvae</tissue>
    </source>
</reference>